<organism evidence="3 4">
    <name type="scientific">Terrihabitans rhizophilus</name>
    <dbReference type="NCBI Taxonomy" id="3092662"/>
    <lineage>
        <taxon>Bacteria</taxon>
        <taxon>Pseudomonadati</taxon>
        <taxon>Pseudomonadota</taxon>
        <taxon>Alphaproteobacteria</taxon>
        <taxon>Hyphomicrobiales</taxon>
        <taxon>Terrihabitans</taxon>
    </lineage>
</organism>
<keyword evidence="1" id="KW-0732">Signal</keyword>
<evidence type="ECO:0000259" key="2">
    <source>
        <dbReference type="Pfam" id="PF07486"/>
    </source>
</evidence>
<proteinExistence type="predicted"/>
<feature type="domain" description="Cell wall hydrolase SleB" evidence="2">
    <location>
        <begin position="211"/>
        <end position="321"/>
    </location>
</feature>
<dbReference type="Gene3D" id="1.10.10.2520">
    <property type="entry name" value="Cell wall hydrolase SleB, domain 1"/>
    <property type="match status" value="1"/>
</dbReference>
<dbReference type="InterPro" id="IPR011105">
    <property type="entry name" value="Cell_wall_hydrolase_SleB"/>
</dbReference>
<sequence>MTARRATILKFGLALGAAVLFPSIIGFADAAALGNAQVDAGDRWRSYLTAAPPRHAVEAVALDAFDFGLPAASLNEPAGFVVAYAPLEGHDEAAGKAIAERHNLPKAVASRFAFAQPAIAPARSEPPAHDLPEAVRAGRGATIGGATPAPLFLNASITPNEAFPSSIAAPAPLVLAPSTRLSAATMLGLDEKELVRSKKCLAEAVYFEARGEPERGQYAVAQVVMNRTRSPYYPNDVCGVVYENKNKRNACQFSFACDGIPDRIFDRTAYALAQDIAEDVLVNGAYLPDIGTATHYHATYVRPHWIRDMIKEEKLGSHIFYRVRNWSEEGV</sequence>
<accession>A0ABU4RWT7</accession>
<protein>
    <submittedName>
        <fullName evidence="3">Cell wall hydrolase</fullName>
    </submittedName>
</protein>
<evidence type="ECO:0000256" key="1">
    <source>
        <dbReference type="SAM" id="SignalP"/>
    </source>
</evidence>
<evidence type="ECO:0000313" key="4">
    <source>
        <dbReference type="Proteomes" id="UP001274321"/>
    </source>
</evidence>
<dbReference type="Pfam" id="PF07486">
    <property type="entry name" value="Hydrolase_2"/>
    <property type="match status" value="1"/>
</dbReference>
<dbReference type="GO" id="GO:0016787">
    <property type="term" value="F:hydrolase activity"/>
    <property type="evidence" value="ECO:0007669"/>
    <property type="project" value="UniProtKB-KW"/>
</dbReference>
<comment type="caution">
    <text evidence="3">The sequence shown here is derived from an EMBL/GenBank/DDBJ whole genome shotgun (WGS) entry which is preliminary data.</text>
</comment>
<name>A0ABU4RWT7_9HYPH</name>
<gene>
    <name evidence="3" type="ORF">SCD90_14915</name>
</gene>
<feature type="chain" id="PRO_5047023096" evidence="1">
    <location>
        <begin position="29"/>
        <end position="331"/>
    </location>
</feature>
<feature type="signal peptide" evidence="1">
    <location>
        <begin position="1"/>
        <end position="28"/>
    </location>
</feature>
<reference evidence="3 4" key="1">
    <citation type="submission" date="2023-11" db="EMBL/GenBank/DDBJ databases">
        <authorList>
            <person name="Bao R."/>
        </authorList>
    </citation>
    <scope>NUCLEOTIDE SEQUENCE [LARGE SCALE GENOMIC DNA]</scope>
    <source>
        <strain evidence="3 4">PJ23</strain>
    </source>
</reference>
<dbReference type="RefSeq" id="WP_319845487.1">
    <property type="nucleotide sequence ID" value="NZ_JAXAFJ010000011.1"/>
</dbReference>
<keyword evidence="4" id="KW-1185">Reference proteome</keyword>
<dbReference type="InterPro" id="IPR042047">
    <property type="entry name" value="SleB_dom1"/>
</dbReference>
<evidence type="ECO:0000313" key="3">
    <source>
        <dbReference type="EMBL" id="MDX6807361.1"/>
    </source>
</evidence>
<dbReference type="Proteomes" id="UP001274321">
    <property type="component" value="Unassembled WGS sequence"/>
</dbReference>
<keyword evidence="3" id="KW-0378">Hydrolase</keyword>
<dbReference type="EMBL" id="JAXAFJ010000011">
    <property type="protein sequence ID" value="MDX6807361.1"/>
    <property type="molecule type" value="Genomic_DNA"/>
</dbReference>